<accession>A0AAV6SEC7</accession>
<feature type="domain" description="Immunoglobulin" evidence="1">
    <location>
        <begin position="113"/>
        <end position="197"/>
    </location>
</feature>
<reference evidence="2 3" key="1">
    <citation type="journal article" date="2021" name="Sci. Rep.">
        <title>Chromosome anchoring in Senegalese sole (Solea senegalensis) reveals sex-associated markers and genome rearrangements in flatfish.</title>
        <authorList>
            <person name="Guerrero-Cozar I."/>
            <person name="Gomez-Garrido J."/>
            <person name="Berbel C."/>
            <person name="Martinez-Blanch J.F."/>
            <person name="Alioto T."/>
            <person name="Claros M.G."/>
            <person name="Gagnaire P.A."/>
            <person name="Manchado M."/>
        </authorList>
    </citation>
    <scope>NUCLEOTIDE SEQUENCE [LARGE SCALE GENOMIC DNA]</scope>
    <source>
        <strain evidence="2">Sse05_10M</strain>
    </source>
</reference>
<organism evidence="2 3">
    <name type="scientific">Solea senegalensis</name>
    <name type="common">Senegalese sole</name>
    <dbReference type="NCBI Taxonomy" id="28829"/>
    <lineage>
        <taxon>Eukaryota</taxon>
        <taxon>Metazoa</taxon>
        <taxon>Chordata</taxon>
        <taxon>Craniata</taxon>
        <taxon>Vertebrata</taxon>
        <taxon>Euteleostomi</taxon>
        <taxon>Actinopterygii</taxon>
        <taxon>Neopterygii</taxon>
        <taxon>Teleostei</taxon>
        <taxon>Neoteleostei</taxon>
        <taxon>Acanthomorphata</taxon>
        <taxon>Carangaria</taxon>
        <taxon>Pleuronectiformes</taxon>
        <taxon>Pleuronectoidei</taxon>
        <taxon>Soleidae</taxon>
        <taxon>Solea</taxon>
    </lineage>
</organism>
<feature type="domain" description="Immunoglobulin" evidence="1">
    <location>
        <begin position="26"/>
        <end position="98"/>
    </location>
</feature>
<keyword evidence="3" id="KW-1185">Reference proteome</keyword>
<dbReference type="InterPro" id="IPR003599">
    <property type="entry name" value="Ig_sub"/>
</dbReference>
<keyword evidence="2" id="KW-0675">Receptor</keyword>
<dbReference type="InterPro" id="IPR042495">
    <property type="entry name" value="PDGFRL"/>
</dbReference>
<gene>
    <name evidence="2" type="ORF">JOB18_014628</name>
</gene>
<evidence type="ECO:0000259" key="1">
    <source>
        <dbReference type="SMART" id="SM00409"/>
    </source>
</evidence>
<dbReference type="EMBL" id="JAGKHQ010000005">
    <property type="protein sequence ID" value="KAG7515729.1"/>
    <property type="molecule type" value="Genomic_DNA"/>
</dbReference>
<name>A0AAV6SEC7_SOLSE</name>
<evidence type="ECO:0000313" key="2">
    <source>
        <dbReference type="EMBL" id="KAG7515729.1"/>
    </source>
</evidence>
<evidence type="ECO:0000313" key="3">
    <source>
        <dbReference type="Proteomes" id="UP000693946"/>
    </source>
</evidence>
<proteinExistence type="predicted"/>
<protein>
    <submittedName>
        <fullName evidence="2">Macrophage colony-stimulating factor 1 receptor 2-like</fullName>
    </submittedName>
</protein>
<dbReference type="Proteomes" id="UP000693946">
    <property type="component" value="Linkage Group LG13"/>
</dbReference>
<dbReference type="PANTHER" id="PTHR15360:SF4">
    <property type="entry name" value="PROTEIN KINASE DOMAIN-CONTAINING PROTEIN"/>
    <property type="match status" value="1"/>
</dbReference>
<sequence>MTRGLFVSDLFHPPMIHLNNVFLLNQSEAVVTAGSAIILRCCGDSAVRWSSTAFRLQYHDNLPDLLEVTRSVPRHTGTYRCGYSAHNLRHLNTWIHLYVKDPVHTTRVFETPRGVPPVKEGQDFLFKCQLTDPSVTNLTFQSDSRGRSLPQGMNVTFDRRSGVLIRDVQRTFNGRYVCSGLKDGRPVQSAPVDLLVVPMTAYGVKRVCIYSAHHPLLDASSLTVFTVAILRGHMVTAAPGRDNGRGHVVVV</sequence>
<dbReference type="SMART" id="SM00409">
    <property type="entry name" value="IG"/>
    <property type="match status" value="2"/>
</dbReference>
<dbReference type="AlphaFoldDB" id="A0AAV6SEC7"/>
<comment type="caution">
    <text evidence="2">The sequence shown here is derived from an EMBL/GenBank/DDBJ whole genome shotgun (WGS) entry which is preliminary data.</text>
</comment>
<dbReference type="PANTHER" id="PTHR15360">
    <property type="entry name" value="PLATELET-DERIVED GROWTH FACTOR RECEPTOR LIKE"/>
    <property type="match status" value="1"/>
</dbReference>